<evidence type="ECO:0000313" key="2">
    <source>
        <dbReference type="EMBL" id="GIY47757.1"/>
    </source>
</evidence>
<accession>A0AAV4TSM1</accession>
<gene>
    <name evidence="2" type="ORF">CDAR_557741</name>
</gene>
<proteinExistence type="predicted"/>
<organism evidence="2 3">
    <name type="scientific">Caerostris darwini</name>
    <dbReference type="NCBI Taxonomy" id="1538125"/>
    <lineage>
        <taxon>Eukaryota</taxon>
        <taxon>Metazoa</taxon>
        <taxon>Ecdysozoa</taxon>
        <taxon>Arthropoda</taxon>
        <taxon>Chelicerata</taxon>
        <taxon>Arachnida</taxon>
        <taxon>Araneae</taxon>
        <taxon>Araneomorphae</taxon>
        <taxon>Entelegynae</taxon>
        <taxon>Araneoidea</taxon>
        <taxon>Araneidae</taxon>
        <taxon>Caerostris</taxon>
    </lineage>
</organism>
<dbReference type="AlphaFoldDB" id="A0AAV4TSM1"/>
<protein>
    <submittedName>
        <fullName evidence="2">Uncharacterized protein</fullName>
    </submittedName>
</protein>
<name>A0AAV4TSM1_9ARAC</name>
<keyword evidence="3" id="KW-1185">Reference proteome</keyword>
<dbReference type="EMBL" id="BPLQ01010010">
    <property type="protein sequence ID" value="GIY47757.1"/>
    <property type="molecule type" value="Genomic_DNA"/>
</dbReference>
<sequence length="173" mass="19209">MEATLLQMNANGTSRSRKEEVEKRKAPPIQQILIDQVQISNCVRLEAVVAGINECSFLELSLEIGIVSYLRLGLANELLVSSGKHPGNLYQSRVIEMEATLLQMNANGTSRSRKEEIEKRKAPPIQQILIYQVQISNCVRLEAVVAGINECSFLELSLEIGIVSYLRLGLANE</sequence>
<dbReference type="Proteomes" id="UP001054837">
    <property type="component" value="Unassembled WGS sequence"/>
</dbReference>
<feature type="region of interest" description="Disordered" evidence="1">
    <location>
        <begin position="1"/>
        <end position="23"/>
    </location>
</feature>
<reference evidence="2 3" key="1">
    <citation type="submission" date="2021-06" db="EMBL/GenBank/DDBJ databases">
        <title>Caerostris darwini draft genome.</title>
        <authorList>
            <person name="Kono N."/>
            <person name="Arakawa K."/>
        </authorList>
    </citation>
    <scope>NUCLEOTIDE SEQUENCE [LARGE SCALE GENOMIC DNA]</scope>
</reference>
<feature type="compositionally biased region" description="Polar residues" evidence="1">
    <location>
        <begin position="1"/>
        <end position="14"/>
    </location>
</feature>
<comment type="caution">
    <text evidence="2">The sequence shown here is derived from an EMBL/GenBank/DDBJ whole genome shotgun (WGS) entry which is preliminary data.</text>
</comment>
<evidence type="ECO:0000256" key="1">
    <source>
        <dbReference type="SAM" id="MobiDB-lite"/>
    </source>
</evidence>
<evidence type="ECO:0000313" key="3">
    <source>
        <dbReference type="Proteomes" id="UP001054837"/>
    </source>
</evidence>